<keyword evidence="6" id="KW-1185">Reference proteome</keyword>
<dbReference type="GO" id="GO:0008270">
    <property type="term" value="F:zinc ion binding"/>
    <property type="evidence" value="ECO:0007669"/>
    <property type="project" value="UniProtKB-KW"/>
</dbReference>
<keyword evidence="2" id="KW-0863">Zinc-finger</keyword>
<dbReference type="AlphaFoldDB" id="A0A183DDP1"/>
<feature type="domain" description="GRF-type" evidence="4">
    <location>
        <begin position="74"/>
        <end position="103"/>
    </location>
</feature>
<protein>
    <submittedName>
        <fullName evidence="7">Zf-GRF domain-containing protein</fullName>
    </submittedName>
</protein>
<evidence type="ECO:0000256" key="3">
    <source>
        <dbReference type="ARBA" id="ARBA00022833"/>
    </source>
</evidence>
<evidence type="ECO:0000313" key="5">
    <source>
        <dbReference type="EMBL" id="VDK56266.1"/>
    </source>
</evidence>
<name>A0A183DDP1_9BILA</name>
<dbReference type="WBParaSite" id="GPUH_0000684101-mRNA-1">
    <property type="protein sequence ID" value="GPUH_0000684101-mRNA-1"/>
    <property type="gene ID" value="GPUH_0000684101"/>
</dbReference>
<gene>
    <name evidence="5" type="ORF">GPUH_LOCUS6830</name>
</gene>
<sequence length="111" mass="13335">MLYLSKMKKDQTWWIYHIFHLHTAIFQLCRFCTLVRVQEVGAEPVHLLALVTVRQQEHKILELIKADYAVVDRQRNGPNHGRIFWTCPKDRNDPQKCKYFEWEGPRNDAQQ</sequence>
<dbReference type="InterPro" id="IPR010666">
    <property type="entry name" value="Znf_GRF"/>
</dbReference>
<proteinExistence type="predicted"/>
<evidence type="ECO:0000256" key="2">
    <source>
        <dbReference type="ARBA" id="ARBA00022771"/>
    </source>
</evidence>
<reference evidence="7" key="1">
    <citation type="submission" date="2016-06" db="UniProtKB">
        <authorList>
            <consortium name="WormBaseParasite"/>
        </authorList>
    </citation>
    <scope>IDENTIFICATION</scope>
</reference>
<evidence type="ECO:0000313" key="7">
    <source>
        <dbReference type="WBParaSite" id="GPUH_0000684101-mRNA-1"/>
    </source>
</evidence>
<organism evidence="7">
    <name type="scientific">Gongylonema pulchrum</name>
    <dbReference type="NCBI Taxonomy" id="637853"/>
    <lineage>
        <taxon>Eukaryota</taxon>
        <taxon>Metazoa</taxon>
        <taxon>Ecdysozoa</taxon>
        <taxon>Nematoda</taxon>
        <taxon>Chromadorea</taxon>
        <taxon>Rhabditida</taxon>
        <taxon>Spirurina</taxon>
        <taxon>Spiruromorpha</taxon>
        <taxon>Spiruroidea</taxon>
        <taxon>Gongylonematidae</taxon>
        <taxon>Gongylonema</taxon>
    </lineage>
</organism>
<dbReference type="Pfam" id="PF06839">
    <property type="entry name" value="Zn_ribbon_GRF"/>
    <property type="match status" value="1"/>
</dbReference>
<evidence type="ECO:0000256" key="1">
    <source>
        <dbReference type="ARBA" id="ARBA00022723"/>
    </source>
</evidence>
<evidence type="ECO:0000259" key="4">
    <source>
        <dbReference type="Pfam" id="PF06839"/>
    </source>
</evidence>
<evidence type="ECO:0000313" key="6">
    <source>
        <dbReference type="Proteomes" id="UP000271098"/>
    </source>
</evidence>
<dbReference type="Proteomes" id="UP000271098">
    <property type="component" value="Unassembled WGS sequence"/>
</dbReference>
<keyword evidence="1" id="KW-0479">Metal-binding</keyword>
<dbReference type="OrthoDB" id="448399at2759"/>
<keyword evidence="3" id="KW-0862">Zinc</keyword>
<accession>A0A183DDP1</accession>
<reference evidence="5 6" key="2">
    <citation type="submission" date="2018-11" db="EMBL/GenBank/DDBJ databases">
        <authorList>
            <consortium name="Pathogen Informatics"/>
        </authorList>
    </citation>
    <scope>NUCLEOTIDE SEQUENCE [LARGE SCALE GENOMIC DNA]</scope>
</reference>
<dbReference type="EMBL" id="UYRT01016743">
    <property type="protein sequence ID" value="VDK56266.1"/>
    <property type="molecule type" value="Genomic_DNA"/>
</dbReference>